<dbReference type="RefSeq" id="WP_006372750.1">
    <property type="nucleotide sequence ID" value="NZ_JAAXPC010000006.1"/>
</dbReference>
<dbReference type="EMBL" id="JAAXPC010000006">
    <property type="protein sequence ID" value="NKY02476.1"/>
    <property type="molecule type" value="Genomic_DNA"/>
</dbReference>
<name>A0A846WN88_9ACTN</name>
<reference evidence="2 3" key="1">
    <citation type="submission" date="2020-04" db="EMBL/GenBank/DDBJ databases">
        <title>MicrobeNet Type strains.</title>
        <authorList>
            <person name="Nicholson A.C."/>
        </authorList>
    </citation>
    <scope>NUCLEOTIDE SEQUENCE [LARGE SCALE GENOMIC DNA]</scope>
    <source>
        <strain evidence="2 3">ATCC BAA-14</strain>
    </source>
</reference>
<evidence type="ECO:0000259" key="1">
    <source>
        <dbReference type="Pfam" id="PF13847"/>
    </source>
</evidence>
<sequence length="270" mass="29187">MTDAVPPRDVYTHGHPSVVVSSHAARTATSSAAYLIPLLRPGLDLLDVGCGPGSITVDLAELVAPGRVRGVEITDAPLGRARELATERGVAVEFAVDDAYRLSDADDSVDVAHAHQVLQHLSDPVAALREMRRVTRTGGVVAVRDADYAGFHWWPADERLDAWLDLYRAVAHGNGAEPDAGRHLLAWVHEAGFTEVTPSASVWCYATPAERKTWGEMWAQRIHSDVGRMAVERGLTSPSDLDAIAAAWLQWAAHPDGWLVIPHGEILARA</sequence>
<keyword evidence="2" id="KW-0808">Transferase</keyword>
<accession>A0A846WN88</accession>
<proteinExistence type="predicted"/>
<dbReference type="PANTHER" id="PTHR43861:SF1">
    <property type="entry name" value="TRANS-ACONITATE 2-METHYLTRANSFERASE"/>
    <property type="match status" value="1"/>
</dbReference>
<dbReference type="PANTHER" id="PTHR43861">
    <property type="entry name" value="TRANS-ACONITATE 2-METHYLTRANSFERASE-RELATED"/>
    <property type="match status" value="1"/>
</dbReference>
<dbReference type="InterPro" id="IPR025714">
    <property type="entry name" value="Methyltranfer_dom"/>
</dbReference>
<evidence type="ECO:0000313" key="3">
    <source>
        <dbReference type="Proteomes" id="UP000563898"/>
    </source>
</evidence>
<dbReference type="Proteomes" id="UP000563898">
    <property type="component" value="Unassembled WGS sequence"/>
</dbReference>
<keyword evidence="2" id="KW-0489">Methyltransferase</keyword>
<dbReference type="AlphaFoldDB" id="A0A846WN88"/>
<dbReference type="InterPro" id="IPR029063">
    <property type="entry name" value="SAM-dependent_MTases_sf"/>
</dbReference>
<feature type="domain" description="Methyltransferase" evidence="1">
    <location>
        <begin position="41"/>
        <end position="150"/>
    </location>
</feature>
<dbReference type="CDD" id="cd02440">
    <property type="entry name" value="AdoMet_MTases"/>
    <property type="match status" value="1"/>
</dbReference>
<gene>
    <name evidence="2" type="ORF">HGA05_12895</name>
</gene>
<dbReference type="Pfam" id="PF13847">
    <property type="entry name" value="Methyltransf_31"/>
    <property type="match status" value="1"/>
</dbReference>
<dbReference type="GO" id="GO:0032259">
    <property type="term" value="P:methylation"/>
    <property type="evidence" value="ECO:0007669"/>
    <property type="project" value="UniProtKB-KW"/>
</dbReference>
<comment type="caution">
    <text evidence="2">The sequence shown here is derived from an EMBL/GenBank/DDBJ whole genome shotgun (WGS) entry which is preliminary data.</text>
</comment>
<dbReference type="SUPFAM" id="SSF53335">
    <property type="entry name" value="S-adenosyl-L-methionine-dependent methyltransferases"/>
    <property type="match status" value="1"/>
</dbReference>
<dbReference type="GO" id="GO:0008168">
    <property type="term" value="F:methyltransferase activity"/>
    <property type="evidence" value="ECO:0007669"/>
    <property type="project" value="UniProtKB-KW"/>
</dbReference>
<dbReference type="Gene3D" id="3.40.50.150">
    <property type="entry name" value="Vaccinia Virus protein VP39"/>
    <property type="match status" value="1"/>
</dbReference>
<evidence type="ECO:0000313" key="2">
    <source>
        <dbReference type="EMBL" id="NKY02476.1"/>
    </source>
</evidence>
<protein>
    <submittedName>
        <fullName evidence="2">Methyltransferase domain-containing protein</fullName>
    </submittedName>
</protein>
<organism evidence="2 3">
    <name type="scientific">Gordonia polyisoprenivorans</name>
    <dbReference type="NCBI Taxonomy" id="84595"/>
    <lineage>
        <taxon>Bacteria</taxon>
        <taxon>Bacillati</taxon>
        <taxon>Actinomycetota</taxon>
        <taxon>Actinomycetes</taxon>
        <taxon>Mycobacteriales</taxon>
        <taxon>Gordoniaceae</taxon>
        <taxon>Gordonia</taxon>
    </lineage>
</organism>